<dbReference type="PANTHER" id="PTHR45947:SF3">
    <property type="entry name" value="SULFOQUINOVOSYL TRANSFERASE SQD2"/>
    <property type="match status" value="1"/>
</dbReference>
<protein>
    <recommendedName>
        <fullName evidence="1">Glycosyl transferase family 1 domain-containing protein</fullName>
    </recommendedName>
</protein>
<proteinExistence type="predicted"/>
<sequence>MKVLYLTNIPSPYRVDFFNELGKLCDLTVLFERNNAQGRNEQWFEKKCQNYKAIFLKSKELQSDGALSFEILKYLKKTYDIIVIGGYSTPTSMLAINYLKVKKKSFLLNADGGFINPTENKLKRAIKKYFISSATFWLSTGKETSEYLKYYGADENRIFKYPFSSIIMDNIVESPISINEKQRLKKELGVSAEKVVLTVSQFIYRKGIDVLINAWGKINYHNKSELIIVGGGELKNQYQQMVEEKKCLNIRIIDFQVQNELLKYYKISDFMVLPTREDIWGLVINEAFANALPVITTDKCIAGLELIEDSQNGFIVPTNNVSILVDKINLLLSNDSLLLNISKNNLEKIRPYTIENMAYKHIDIFKEIRSNF</sequence>
<feature type="domain" description="Glycosyl transferase family 1" evidence="1">
    <location>
        <begin position="183"/>
        <end position="345"/>
    </location>
</feature>
<gene>
    <name evidence="2" type="ORF">AM1BK_22050</name>
</gene>
<evidence type="ECO:0000313" key="3">
    <source>
        <dbReference type="Proteomes" id="UP000637074"/>
    </source>
</evidence>
<dbReference type="EMBL" id="BNDS01000008">
    <property type="protein sequence ID" value="GHH98662.1"/>
    <property type="molecule type" value="Genomic_DNA"/>
</dbReference>
<accession>A0ABQ3N4W6</accession>
<dbReference type="Pfam" id="PF00534">
    <property type="entry name" value="Glycos_transf_1"/>
    <property type="match status" value="1"/>
</dbReference>
<dbReference type="SUPFAM" id="SSF53756">
    <property type="entry name" value="UDP-Glycosyltransferase/glycogen phosphorylase"/>
    <property type="match status" value="1"/>
</dbReference>
<dbReference type="RefSeq" id="WP_191272724.1">
    <property type="nucleotide sequence ID" value="NZ_BNDS01000008.1"/>
</dbReference>
<name>A0ABQ3N4W6_9BACI</name>
<dbReference type="CDD" id="cd03801">
    <property type="entry name" value="GT4_PimA-like"/>
    <property type="match status" value="1"/>
</dbReference>
<reference evidence="2 3" key="1">
    <citation type="journal article" date="2022" name="Int. J. Syst. Evol. Microbiol.">
        <title>Neobacillus kokaensis sp. nov., isolated from soil.</title>
        <authorList>
            <person name="Yuki K."/>
            <person name="Matsubara H."/>
            <person name="Yamaguchi S."/>
        </authorList>
    </citation>
    <scope>NUCLEOTIDE SEQUENCE [LARGE SCALE GENOMIC DNA]</scope>
    <source>
        <strain evidence="2 3">LOB 377</strain>
    </source>
</reference>
<dbReference type="PANTHER" id="PTHR45947">
    <property type="entry name" value="SULFOQUINOVOSYL TRANSFERASE SQD2"/>
    <property type="match status" value="1"/>
</dbReference>
<evidence type="ECO:0000313" key="2">
    <source>
        <dbReference type="EMBL" id="GHH98662.1"/>
    </source>
</evidence>
<dbReference type="InterPro" id="IPR001296">
    <property type="entry name" value="Glyco_trans_1"/>
</dbReference>
<evidence type="ECO:0000259" key="1">
    <source>
        <dbReference type="Pfam" id="PF00534"/>
    </source>
</evidence>
<dbReference type="Gene3D" id="3.40.50.2000">
    <property type="entry name" value="Glycogen Phosphorylase B"/>
    <property type="match status" value="2"/>
</dbReference>
<dbReference type="Proteomes" id="UP000637074">
    <property type="component" value="Unassembled WGS sequence"/>
</dbReference>
<dbReference type="InterPro" id="IPR050194">
    <property type="entry name" value="Glycosyltransferase_grp1"/>
</dbReference>
<comment type="caution">
    <text evidence="2">The sequence shown here is derived from an EMBL/GenBank/DDBJ whole genome shotgun (WGS) entry which is preliminary data.</text>
</comment>
<keyword evidence="3" id="KW-1185">Reference proteome</keyword>
<organism evidence="2 3">
    <name type="scientific">Neobacillus kokaensis</name>
    <dbReference type="NCBI Taxonomy" id="2759023"/>
    <lineage>
        <taxon>Bacteria</taxon>
        <taxon>Bacillati</taxon>
        <taxon>Bacillota</taxon>
        <taxon>Bacilli</taxon>
        <taxon>Bacillales</taxon>
        <taxon>Bacillaceae</taxon>
        <taxon>Neobacillus</taxon>
    </lineage>
</organism>